<dbReference type="InterPro" id="IPR050190">
    <property type="entry name" value="UPF0213_domain"/>
</dbReference>
<dbReference type="EMBL" id="LILD01000009">
    <property type="protein sequence ID" value="KOO36600.1"/>
    <property type="molecule type" value="Genomic_DNA"/>
</dbReference>
<evidence type="ECO:0000313" key="3">
    <source>
        <dbReference type="EMBL" id="KOO36600.1"/>
    </source>
</evidence>
<proteinExistence type="inferred from homology"/>
<feature type="domain" description="GIY-YIG" evidence="2">
    <location>
        <begin position="1"/>
        <end position="76"/>
    </location>
</feature>
<dbReference type="Pfam" id="PF01541">
    <property type="entry name" value="GIY-YIG"/>
    <property type="match status" value="1"/>
</dbReference>
<dbReference type="PANTHER" id="PTHR34477:SF1">
    <property type="entry name" value="UPF0213 PROTEIN YHBQ"/>
    <property type="match status" value="1"/>
</dbReference>
<gene>
    <name evidence="3" type="ORF">AMD02_17830</name>
</gene>
<dbReference type="Gene3D" id="3.40.1440.10">
    <property type="entry name" value="GIY-YIG endonuclease"/>
    <property type="match status" value="1"/>
</dbReference>
<dbReference type="PATRIC" id="fig|136160.3.peg.57"/>
<comment type="caution">
    <text evidence="3">The sequence shown here is derived from an EMBL/GenBank/DDBJ whole genome shotgun (WGS) entry which is preliminary data.</text>
</comment>
<dbReference type="RefSeq" id="WP_010896232.1">
    <property type="nucleotide sequence ID" value="NZ_CP040441.1"/>
</dbReference>
<dbReference type="PANTHER" id="PTHR34477">
    <property type="entry name" value="UPF0213 PROTEIN YHBQ"/>
    <property type="match status" value="1"/>
</dbReference>
<sequence>MNHYVYILECKDGSWYTGYTTDVDRRIKKHASGKGAKYTRGRGPFRLVATWAFPSKEEAMRWEYEVKHLSRRKKEQLVSLKGGPYENTTKLSTT</sequence>
<dbReference type="CDD" id="cd10456">
    <property type="entry name" value="GIY-YIG_UPF0213"/>
    <property type="match status" value="1"/>
</dbReference>
<dbReference type="OMA" id="VYVEQWP"/>
<keyword evidence="3" id="KW-0540">Nuclease</keyword>
<dbReference type="SUPFAM" id="SSF82771">
    <property type="entry name" value="GIY-YIG endonuclease"/>
    <property type="match status" value="1"/>
</dbReference>
<keyword evidence="3" id="KW-0378">Hydrolase</keyword>
<accession>A0A0M0KCP3</accession>
<dbReference type="SMR" id="A0A0M0KCP3"/>
<dbReference type="GO" id="GO:0004519">
    <property type="term" value="F:endonuclease activity"/>
    <property type="evidence" value="ECO:0007669"/>
    <property type="project" value="UniProtKB-KW"/>
</dbReference>
<dbReference type="PROSITE" id="PS50164">
    <property type="entry name" value="GIY_YIG"/>
    <property type="match status" value="1"/>
</dbReference>
<dbReference type="AlphaFoldDB" id="A0A0M0KCP3"/>
<name>A0A0M0KCP3_ALKHA</name>
<reference evidence="3" key="1">
    <citation type="submission" date="2015-08" db="EMBL/GenBank/DDBJ databases">
        <title>Complete DNA Sequence of Pseudomonas syringae pv. actinidiae, the Causal Agent of Kiwifruit Canker Disease.</title>
        <authorList>
            <person name="Rikkerink E.H.A."/>
            <person name="Fineran P.C."/>
        </authorList>
    </citation>
    <scope>NUCLEOTIDE SEQUENCE</scope>
    <source>
        <strain evidence="3">DSM 13666</strain>
    </source>
</reference>
<organism evidence="3">
    <name type="scientific">Halalkalibacterium halodurans</name>
    <name type="common">Bacillus halodurans</name>
    <dbReference type="NCBI Taxonomy" id="86665"/>
    <lineage>
        <taxon>Bacteria</taxon>
        <taxon>Bacillati</taxon>
        <taxon>Bacillota</taxon>
        <taxon>Bacilli</taxon>
        <taxon>Bacillales</taxon>
        <taxon>Bacillaceae</taxon>
        <taxon>Halalkalibacterium (ex Joshi et al. 2022)</taxon>
    </lineage>
</organism>
<accession>A0A4Y7WY80</accession>
<evidence type="ECO:0000256" key="1">
    <source>
        <dbReference type="ARBA" id="ARBA00007435"/>
    </source>
</evidence>
<comment type="similarity">
    <text evidence="1">Belongs to the UPF0213 family.</text>
</comment>
<dbReference type="InterPro" id="IPR000305">
    <property type="entry name" value="GIY-YIG_endonuc"/>
</dbReference>
<dbReference type="GeneID" id="87595571"/>
<dbReference type="InterPro" id="IPR035901">
    <property type="entry name" value="GIY-YIG_endonuc_sf"/>
</dbReference>
<keyword evidence="3" id="KW-0255">Endonuclease</keyword>
<evidence type="ECO:0000259" key="2">
    <source>
        <dbReference type="PROSITE" id="PS50164"/>
    </source>
</evidence>
<protein>
    <submittedName>
        <fullName evidence="3">Endonuclease</fullName>
    </submittedName>
</protein>